<dbReference type="PANTHER" id="PTHR24055">
    <property type="entry name" value="MITOGEN-ACTIVATED PROTEIN KINASE"/>
    <property type="match status" value="1"/>
</dbReference>
<feature type="domain" description="Protein kinase" evidence="3">
    <location>
        <begin position="126"/>
        <end position="260"/>
    </location>
</feature>
<dbReference type="Proteomes" id="UP000682733">
    <property type="component" value="Unassembled WGS sequence"/>
</dbReference>
<reference evidence="5" key="1">
    <citation type="submission" date="2021-02" db="EMBL/GenBank/DDBJ databases">
        <authorList>
            <person name="Nowell W R."/>
        </authorList>
    </citation>
    <scope>NUCLEOTIDE SEQUENCE</scope>
</reference>
<evidence type="ECO:0000259" key="3">
    <source>
        <dbReference type="PROSITE" id="PS50011"/>
    </source>
</evidence>
<dbReference type="Gene3D" id="3.30.200.20">
    <property type="entry name" value="Phosphorylase Kinase, domain 1"/>
    <property type="match status" value="1"/>
</dbReference>
<evidence type="ECO:0000313" key="6">
    <source>
        <dbReference type="Proteomes" id="UP000682733"/>
    </source>
</evidence>
<evidence type="ECO:0000313" key="4">
    <source>
        <dbReference type="EMBL" id="CAF0999441.1"/>
    </source>
</evidence>
<name>A0A8S2IP61_9BILA</name>
<dbReference type="InterPro" id="IPR000719">
    <property type="entry name" value="Prot_kinase_dom"/>
</dbReference>
<dbReference type="AlphaFoldDB" id="A0A8S2IP61"/>
<dbReference type="EMBL" id="CAJNOK010006289">
    <property type="protein sequence ID" value="CAF0999441.1"/>
    <property type="molecule type" value="Genomic_DNA"/>
</dbReference>
<proteinExistence type="predicted"/>
<dbReference type="Proteomes" id="UP000677228">
    <property type="component" value="Unassembled WGS sequence"/>
</dbReference>
<evidence type="ECO:0000313" key="5">
    <source>
        <dbReference type="EMBL" id="CAF3768917.1"/>
    </source>
</evidence>
<gene>
    <name evidence="4" type="ORF">OVA965_LOCUS14482</name>
    <name evidence="5" type="ORF">TMI583_LOCUS14486</name>
</gene>
<dbReference type="EMBL" id="CAJOBA010006296">
    <property type="protein sequence ID" value="CAF3768917.1"/>
    <property type="molecule type" value="Genomic_DNA"/>
</dbReference>
<keyword evidence="2" id="KW-0067">ATP-binding</keyword>
<evidence type="ECO:0000256" key="1">
    <source>
        <dbReference type="ARBA" id="ARBA00022741"/>
    </source>
</evidence>
<dbReference type="GO" id="GO:0005524">
    <property type="term" value="F:ATP binding"/>
    <property type="evidence" value="ECO:0007669"/>
    <property type="project" value="UniProtKB-KW"/>
</dbReference>
<keyword evidence="1" id="KW-0547">Nucleotide-binding</keyword>
<dbReference type="Gene3D" id="1.10.510.10">
    <property type="entry name" value="Transferase(Phosphotransferase) domain 1"/>
    <property type="match status" value="1"/>
</dbReference>
<organism evidence="5 6">
    <name type="scientific">Didymodactylos carnosus</name>
    <dbReference type="NCBI Taxonomy" id="1234261"/>
    <lineage>
        <taxon>Eukaryota</taxon>
        <taxon>Metazoa</taxon>
        <taxon>Spiralia</taxon>
        <taxon>Gnathifera</taxon>
        <taxon>Rotifera</taxon>
        <taxon>Eurotatoria</taxon>
        <taxon>Bdelloidea</taxon>
        <taxon>Philodinida</taxon>
        <taxon>Philodinidae</taxon>
        <taxon>Didymodactylos</taxon>
    </lineage>
</organism>
<dbReference type="InterPro" id="IPR011009">
    <property type="entry name" value="Kinase-like_dom_sf"/>
</dbReference>
<dbReference type="InterPro" id="IPR050117">
    <property type="entry name" value="MAPK"/>
</dbReference>
<dbReference type="SMART" id="SM00220">
    <property type="entry name" value="S_TKc"/>
    <property type="match status" value="1"/>
</dbReference>
<evidence type="ECO:0000256" key="2">
    <source>
        <dbReference type="ARBA" id="ARBA00022840"/>
    </source>
</evidence>
<sequence length="260" mass="30068">MCAALFTNAEENLLPTGNSDKPYANASLSIETLDNHCTRRSVFELNLLCSHTDIFEQTVRSQNDTEVPNMGQYFKTNNSHTVGPVQIYKTNHNEKRISVQEQSYYNTVHPTKYSIRGNTYNVGTSYYHLDKIADNVVSALHRLSNEEVAIKKLELDLSGSELDKLKFWKNAYKEMKILNTLNHNNIIKLRDVILRDDLNEIYLVQDLMGHDLSKIKHKLTIDNIKHYMYKILKGIKYMHSRNVSKYEKTPVEKTGTPIKN</sequence>
<dbReference type="GO" id="GO:0004672">
    <property type="term" value="F:protein kinase activity"/>
    <property type="evidence" value="ECO:0007669"/>
    <property type="project" value="InterPro"/>
</dbReference>
<protein>
    <recommendedName>
        <fullName evidence="3">Protein kinase domain-containing protein</fullName>
    </recommendedName>
</protein>
<dbReference type="Pfam" id="PF00069">
    <property type="entry name" value="Pkinase"/>
    <property type="match status" value="1"/>
</dbReference>
<dbReference type="PROSITE" id="PS50011">
    <property type="entry name" value="PROTEIN_KINASE_DOM"/>
    <property type="match status" value="1"/>
</dbReference>
<dbReference type="SUPFAM" id="SSF56112">
    <property type="entry name" value="Protein kinase-like (PK-like)"/>
    <property type="match status" value="1"/>
</dbReference>
<accession>A0A8S2IP61</accession>
<comment type="caution">
    <text evidence="5">The sequence shown here is derived from an EMBL/GenBank/DDBJ whole genome shotgun (WGS) entry which is preliminary data.</text>
</comment>